<dbReference type="Proteomes" id="UP000647339">
    <property type="component" value="Unassembled WGS sequence"/>
</dbReference>
<name>A0ABQ1UDL5_9BACT</name>
<dbReference type="EMBL" id="BMIU01000001">
    <property type="protein sequence ID" value="GGF16542.1"/>
    <property type="molecule type" value="Genomic_DNA"/>
</dbReference>
<protein>
    <submittedName>
        <fullName evidence="1">Uncharacterized protein</fullName>
    </submittedName>
</protein>
<gene>
    <name evidence="1" type="ORF">GCM10011339_00550</name>
</gene>
<organism evidence="1 2">
    <name type="scientific">Echinicola rosea</name>
    <dbReference type="NCBI Taxonomy" id="1807691"/>
    <lineage>
        <taxon>Bacteria</taxon>
        <taxon>Pseudomonadati</taxon>
        <taxon>Bacteroidota</taxon>
        <taxon>Cytophagia</taxon>
        <taxon>Cytophagales</taxon>
        <taxon>Cyclobacteriaceae</taxon>
        <taxon>Echinicola</taxon>
    </lineage>
</organism>
<accession>A0ABQ1UDL5</accession>
<keyword evidence="2" id="KW-1185">Reference proteome</keyword>
<evidence type="ECO:0000313" key="2">
    <source>
        <dbReference type="Proteomes" id="UP000647339"/>
    </source>
</evidence>
<evidence type="ECO:0000313" key="1">
    <source>
        <dbReference type="EMBL" id="GGF16542.1"/>
    </source>
</evidence>
<comment type="caution">
    <text evidence="1">The sequence shown here is derived from an EMBL/GenBank/DDBJ whole genome shotgun (WGS) entry which is preliminary data.</text>
</comment>
<proteinExistence type="predicted"/>
<sequence length="62" mass="6544">MPERLKTKGKRAGLLLNAPVDVVGVKKMMGLQMGLGRLNGASLRFHLAMKGQGGLTAKNSPV</sequence>
<reference evidence="2" key="1">
    <citation type="journal article" date="2019" name="Int. J. Syst. Evol. Microbiol.">
        <title>The Global Catalogue of Microorganisms (GCM) 10K type strain sequencing project: providing services to taxonomists for standard genome sequencing and annotation.</title>
        <authorList>
            <consortium name="The Broad Institute Genomics Platform"/>
            <consortium name="The Broad Institute Genome Sequencing Center for Infectious Disease"/>
            <person name="Wu L."/>
            <person name="Ma J."/>
        </authorList>
    </citation>
    <scope>NUCLEOTIDE SEQUENCE [LARGE SCALE GENOMIC DNA]</scope>
    <source>
        <strain evidence="2">CGMCC 1.15407</strain>
    </source>
</reference>